<proteinExistence type="predicted"/>
<evidence type="ECO:0000313" key="3">
    <source>
        <dbReference type="Proteomes" id="UP001152607"/>
    </source>
</evidence>
<keyword evidence="1" id="KW-0812">Transmembrane</keyword>
<protein>
    <submittedName>
        <fullName evidence="2">Uncharacterized protein</fullName>
    </submittedName>
</protein>
<evidence type="ECO:0000256" key="1">
    <source>
        <dbReference type="SAM" id="Phobius"/>
    </source>
</evidence>
<dbReference type="AlphaFoldDB" id="A0A9W4U604"/>
<keyword evidence="3" id="KW-1185">Reference proteome</keyword>
<keyword evidence="1" id="KW-0472">Membrane</keyword>
<gene>
    <name evidence="2" type="ORF">PDIGIT_LOCUS2466</name>
</gene>
<comment type="caution">
    <text evidence="2">The sequence shown here is derived from an EMBL/GenBank/DDBJ whole genome shotgun (WGS) entry which is preliminary data.</text>
</comment>
<sequence>MYLRNNFLISCHSYYTFTFLRTLKSYKFLPLYRCNVYLLYISVILNLIILRNNFLISYHSYYTSTFLGTLRSY</sequence>
<dbReference type="EMBL" id="CAOQHR010000002">
    <property type="protein sequence ID" value="CAI6291287.1"/>
    <property type="molecule type" value="Genomic_DNA"/>
</dbReference>
<dbReference type="Proteomes" id="UP001152607">
    <property type="component" value="Unassembled WGS sequence"/>
</dbReference>
<reference evidence="2" key="1">
    <citation type="submission" date="2023-01" db="EMBL/GenBank/DDBJ databases">
        <authorList>
            <person name="Van Ghelder C."/>
            <person name="Rancurel C."/>
        </authorList>
    </citation>
    <scope>NUCLEOTIDE SEQUENCE</scope>
    <source>
        <strain evidence="2">CNCM I-4278</strain>
    </source>
</reference>
<feature type="transmembrane region" description="Helical" evidence="1">
    <location>
        <begin position="30"/>
        <end position="50"/>
    </location>
</feature>
<accession>A0A9W4U604</accession>
<keyword evidence="1" id="KW-1133">Transmembrane helix</keyword>
<evidence type="ECO:0000313" key="2">
    <source>
        <dbReference type="EMBL" id="CAI6291287.1"/>
    </source>
</evidence>
<organism evidence="2 3">
    <name type="scientific">Periconia digitata</name>
    <dbReference type="NCBI Taxonomy" id="1303443"/>
    <lineage>
        <taxon>Eukaryota</taxon>
        <taxon>Fungi</taxon>
        <taxon>Dikarya</taxon>
        <taxon>Ascomycota</taxon>
        <taxon>Pezizomycotina</taxon>
        <taxon>Dothideomycetes</taxon>
        <taxon>Pleosporomycetidae</taxon>
        <taxon>Pleosporales</taxon>
        <taxon>Massarineae</taxon>
        <taxon>Periconiaceae</taxon>
        <taxon>Periconia</taxon>
    </lineage>
</organism>
<name>A0A9W4U604_9PLEO</name>